<accession>A0ABQ2HZA9</accession>
<feature type="chain" id="PRO_5046770115" evidence="1">
    <location>
        <begin position="23"/>
        <end position="259"/>
    </location>
</feature>
<proteinExistence type="predicted"/>
<organism evidence="2 3">
    <name type="scientific">Dyadobacter beijingensis</name>
    <dbReference type="NCBI Taxonomy" id="365489"/>
    <lineage>
        <taxon>Bacteria</taxon>
        <taxon>Pseudomonadati</taxon>
        <taxon>Bacteroidota</taxon>
        <taxon>Cytophagia</taxon>
        <taxon>Cytophagales</taxon>
        <taxon>Spirosomataceae</taxon>
        <taxon>Dyadobacter</taxon>
    </lineage>
</organism>
<name>A0ABQ2HZA9_9BACT</name>
<evidence type="ECO:0000313" key="2">
    <source>
        <dbReference type="EMBL" id="GGM95183.1"/>
    </source>
</evidence>
<comment type="caution">
    <text evidence="2">The sequence shown here is derived from an EMBL/GenBank/DDBJ whole genome shotgun (WGS) entry which is preliminary data.</text>
</comment>
<keyword evidence="1" id="KW-0732">Signal</keyword>
<keyword evidence="3" id="KW-1185">Reference proteome</keyword>
<gene>
    <name evidence="2" type="ORF">GCM10010967_30730</name>
</gene>
<protein>
    <submittedName>
        <fullName evidence="2">Uncharacterized protein</fullName>
    </submittedName>
</protein>
<reference evidence="3" key="1">
    <citation type="journal article" date="2019" name="Int. J. Syst. Evol. Microbiol.">
        <title>The Global Catalogue of Microorganisms (GCM) 10K type strain sequencing project: providing services to taxonomists for standard genome sequencing and annotation.</title>
        <authorList>
            <consortium name="The Broad Institute Genomics Platform"/>
            <consortium name="The Broad Institute Genome Sequencing Center for Infectious Disease"/>
            <person name="Wu L."/>
            <person name="Ma J."/>
        </authorList>
    </citation>
    <scope>NUCLEOTIDE SEQUENCE [LARGE SCALE GENOMIC DNA]</scope>
    <source>
        <strain evidence="3">CGMCC 1.6375</strain>
    </source>
</reference>
<evidence type="ECO:0000313" key="3">
    <source>
        <dbReference type="Proteomes" id="UP000632339"/>
    </source>
</evidence>
<dbReference type="RefSeq" id="WP_019942966.1">
    <property type="nucleotide sequence ID" value="NZ_BMLI01000001.1"/>
</dbReference>
<sequence>MKNLLLTFVLFSSILFTNIAFAQVGMGTLTPNSSAELDITSTSKGLLIPRMKLSERNLIASPADGLLIYQTDNTPGFYFRQGAQWIKLSTAPDAPANTMTVIPFSSGTQVTITPQHSGLENLGSIIGFSNNTSGVPVTVPYIQVHSSQAQNLNHAVMMPINGTIKHFSASFTFDQDVPSGDVLIYARIYRSENGYTFYWSGEQIIMQKGVGNPVSVQALRNDLNLFMAGTSHLMIVFSATSNNGNAGIRGYARASLGIQ</sequence>
<dbReference type="EMBL" id="BMLI01000001">
    <property type="protein sequence ID" value="GGM95183.1"/>
    <property type="molecule type" value="Genomic_DNA"/>
</dbReference>
<feature type="signal peptide" evidence="1">
    <location>
        <begin position="1"/>
        <end position="22"/>
    </location>
</feature>
<evidence type="ECO:0000256" key="1">
    <source>
        <dbReference type="SAM" id="SignalP"/>
    </source>
</evidence>
<dbReference type="Proteomes" id="UP000632339">
    <property type="component" value="Unassembled WGS sequence"/>
</dbReference>